<protein>
    <submittedName>
        <fullName evidence="1">Uncharacterized protein</fullName>
    </submittedName>
</protein>
<name>A0A087M3E7_9HYPH</name>
<keyword evidence="2" id="KW-1185">Reference proteome</keyword>
<reference evidence="1 2" key="1">
    <citation type="submission" date="2014-08" db="EMBL/GenBank/DDBJ databases">
        <authorList>
            <person name="Hassan Y.I."/>
            <person name="Lepp D."/>
            <person name="Zhou T."/>
        </authorList>
    </citation>
    <scope>NUCLEOTIDE SEQUENCE [LARGE SCALE GENOMIC DNA]</scope>
    <source>
        <strain evidence="1 2">IFO13584</strain>
    </source>
</reference>
<dbReference type="EMBL" id="JQGC01000006">
    <property type="protein sequence ID" value="KFL31400.1"/>
    <property type="molecule type" value="Genomic_DNA"/>
</dbReference>
<dbReference type="Proteomes" id="UP000028981">
    <property type="component" value="Unassembled WGS sequence"/>
</dbReference>
<comment type="caution">
    <text evidence="1">The sequence shown here is derived from an EMBL/GenBank/DDBJ whole genome shotgun (WGS) entry which is preliminary data.</text>
</comment>
<proteinExistence type="predicted"/>
<gene>
    <name evidence="1" type="ORF">JP75_07500</name>
</gene>
<sequence>MPDDKSSRPFRYMRIARHGFTVADCRKDLAKQMRKVGLYQSRSSDHFFSIGNDQIGGCARVKSIALKTIFRARNPAELLRIDNMPCAKKRIELRQVFGFMRSSNESKLHRRPPTIIGER</sequence>
<dbReference type="AlphaFoldDB" id="A0A087M3E7"/>
<evidence type="ECO:0000313" key="1">
    <source>
        <dbReference type="EMBL" id="KFL31400.1"/>
    </source>
</evidence>
<organism evidence="1 2">
    <name type="scientific">Devosia riboflavina</name>
    <dbReference type="NCBI Taxonomy" id="46914"/>
    <lineage>
        <taxon>Bacteria</taxon>
        <taxon>Pseudomonadati</taxon>
        <taxon>Pseudomonadota</taxon>
        <taxon>Alphaproteobacteria</taxon>
        <taxon>Hyphomicrobiales</taxon>
        <taxon>Devosiaceae</taxon>
        <taxon>Devosia</taxon>
    </lineage>
</organism>
<evidence type="ECO:0000313" key="2">
    <source>
        <dbReference type="Proteomes" id="UP000028981"/>
    </source>
</evidence>
<accession>A0A087M3E7</accession>